<comment type="caution">
    <text evidence="2">The sequence shown here is derived from an EMBL/GenBank/DDBJ whole genome shotgun (WGS) entry which is preliminary data.</text>
</comment>
<accession>A0A2P6N0F3</accession>
<protein>
    <submittedName>
        <fullName evidence="2">Uncharacterized protein</fullName>
    </submittedName>
</protein>
<keyword evidence="1" id="KW-0472">Membrane</keyword>
<reference evidence="2 3" key="1">
    <citation type="journal article" date="2018" name="Genome Biol. Evol.">
        <title>Multiple Roots of Fruiting Body Formation in Amoebozoa.</title>
        <authorList>
            <person name="Hillmann F."/>
            <person name="Forbes G."/>
            <person name="Novohradska S."/>
            <person name="Ferling I."/>
            <person name="Riege K."/>
            <person name="Groth M."/>
            <person name="Westermann M."/>
            <person name="Marz M."/>
            <person name="Spaller T."/>
            <person name="Winckler T."/>
            <person name="Schaap P."/>
            <person name="Glockner G."/>
        </authorList>
    </citation>
    <scope>NUCLEOTIDE SEQUENCE [LARGE SCALE GENOMIC DNA]</scope>
    <source>
        <strain evidence="2 3">Jena</strain>
    </source>
</reference>
<feature type="transmembrane region" description="Helical" evidence="1">
    <location>
        <begin position="106"/>
        <end position="129"/>
    </location>
</feature>
<evidence type="ECO:0000313" key="2">
    <source>
        <dbReference type="EMBL" id="PRP77439.1"/>
    </source>
</evidence>
<feature type="transmembrane region" description="Helical" evidence="1">
    <location>
        <begin position="82"/>
        <end position="100"/>
    </location>
</feature>
<dbReference type="AlphaFoldDB" id="A0A2P6N0F3"/>
<keyword evidence="1" id="KW-1133">Transmembrane helix</keyword>
<gene>
    <name evidence="2" type="ORF">PROFUN_14327</name>
</gene>
<dbReference type="EMBL" id="MDYQ01000264">
    <property type="protein sequence ID" value="PRP77439.1"/>
    <property type="molecule type" value="Genomic_DNA"/>
</dbReference>
<sequence length="173" mass="18790">MVPVYNTSICEISCHTANMNTIKTFAKFPLTPFTRLIPALSSTLLFSLSFDHAFVTLPPLLELSQESINRSFSSFIQKSLPLLALVTGTTFISGTRAALASPSNSWSRFFFAAGTVSLSLRLIGSVLFARPVQMLMDGEGDTKKNLSHWLIVQKALAIADSITVGLFVTASLK</sequence>
<organism evidence="2 3">
    <name type="scientific">Planoprotostelium fungivorum</name>
    <dbReference type="NCBI Taxonomy" id="1890364"/>
    <lineage>
        <taxon>Eukaryota</taxon>
        <taxon>Amoebozoa</taxon>
        <taxon>Evosea</taxon>
        <taxon>Variosea</taxon>
        <taxon>Cavosteliida</taxon>
        <taxon>Cavosteliaceae</taxon>
        <taxon>Planoprotostelium</taxon>
    </lineage>
</organism>
<name>A0A2P6N0F3_9EUKA</name>
<keyword evidence="1" id="KW-0812">Transmembrane</keyword>
<evidence type="ECO:0000313" key="3">
    <source>
        <dbReference type="Proteomes" id="UP000241769"/>
    </source>
</evidence>
<dbReference type="Proteomes" id="UP000241769">
    <property type="component" value="Unassembled WGS sequence"/>
</dbReference>
<keyword evidence="3" id="KW-1185">Reference proteome</keyword>
<feature type="transmembrane region" description="Helical" evidence="1">
    <location>
        <begin position="150"/>
        <end position="172"/>
    </location>
</feature>
<dbReference type="InParanoid" id="A0A2P6N0F3"/>
<evidence type="ECO:0000256" key="1">
    <source>
        <dbReference type="SAM" id="Phobius"/>
    </source>
</evidence>
<proteinExistence type="predicted"/>